<keyword evidence="4" id="KW-1185">Reference proteome</keyword>
<protein>
    <submittedName>
        <fullName evidence="3">Uncharacterized protein</fullName>
    </submittedName>
</protein>
<feature type="non-terminal residue" evidence="3">
    <location>
        <position position="163"/>
    </location>
</feature>
<evidence type="ECO:0000256" key="1">
    <source>
        <dbReference type="SAM" id="MobiDB-lite"/>
    </source>
</evidence>
<reference evidence="3" key="1">
    <citation type="journal article" date="2020" name="Stud. Mycol.">
        <title>101 Dothideomycetes genomes: a test case for predicting lifestyles and emergence of pathogens.</title>
        <authorList>
            <person name="Haridas S."/>
            <person name="Albert R."/>
            <person name="Binder M."/>
            <person name="Bloem J."/>
            <person name="Labutti K."/>
            <person name="Salamov A."/>
            <person name="Andreopoulos B."/>
            <person name="Baker S."/>
            <person name="Barry K."/>
            <person name="Bills G."/>
            <person name="Bluhm B."/>
            <person name="Cannon C."/>
            <person name="Castanera R."/>
            <person name="Culley D."/>
            <person name="Daum C."/>
            <person name="Ezra D."/>
            <person name="Gonzalez J."/>
            <person name="Henrissat B."/>
            <person name="Kuo A."/>
            <person name="Liang C."/>
            <person name="Lipzen A."/>
            <person name="Lutzoni F."/>
            <person name="Magnuson J."/>
            <person name="Mondo S."/>
            <person name="Nolan M."/>
            <person name="Ohm R."/>
            <person name="Pangilinan J."/>
            <person name="Park H.-J."/>
            <person name="Ramirez L."/>
            <person name="Alfaro M."/>
            <person name="Sun H."/>
            <person name="Tritt A."/>
            <person name="Yoshinaga Y."/>
            <person name="Zwiers L.-H."/>
            <person name="Turgeon B."/>
            <person name="Goodwin S."/>
            <person name="Spatafora J."/>
            <person name="Crous P."/>
            <person name="Grigoriev I."/>
        </authorList>
    </citation>
    <scope>NUCLEOTIDE SEQUENCE</scope>
    <source>
        <strain evidence="3">CBS 675.92</strain>
    </source>
</reference>
<gene>
    <name evidence="3" type="ORF">CC80DRAFT_23598</name>
</gene>
<feature type="signal peptide" evidence="2">
    <location>
        <begin position="1"/>
        <end position="22"/>
    </location>
</feature>
<keyword evidence="2" id="KW-0732">Signal</keyword>
<sequence length="163" mass="17974">QLLLAQTLKSLRILSLAKLVISFYISSATEVQHRHPSIPPKCIHPHHGTSSDNEDTRPHPHQSNHTTPHPPHHPHTPPTCPQIYCASRVPARTPIHTSTVRRIRWILDEHIGAKQVGLGYGAELGSHVAAALLLVDPLFLSVALGGEFALVARPGYHFHCRRG</sequence>
<dbReference type="EMBL" id="ML976986">
    <property type="protein sequence ID" value="KAF1958950.1"/>
    <property type="molecule type" value="Genomic_DNA"/>
</dbReference>
<evidence type="ECO:0000313" key="4">
    <source>
        <dbReference type="Proteomes" id="UP000800035"/>
    </source>
</evidence>
<feature type="non-terminal residue" evidence="3">
    <location>
        <position position="1"/>
    </location>
</feature>
<dbReference type="AlphaFoldDB" id="A0A6A5U3Q3"/>
<accession>A0A6A5U3Q3</accession>
<dbReference type="Proteomes" id="UP000800035">
    <property type="component" value="Unassembled WGS sequence"/>
</dbReference>
<evidence type="ECO:0000256" key="2">
    <source>
        <dbReference type="SAM" id="SignalP"/>
    </source>
</evidence>
<name>A0A6A5U3Q3_9PLEO</name>
<feature type="chain" id="PRO_5025542794" evidence="2">
    <location>
        <begin position="23"/>
        <end position="163"/>
    </location>
</feature>
<feature type="region of interest" description="Disordered" evidence="1">
    <location>
        <begin position="35"/>
        <end position="81"/>
    </location>
</feature>
<organism evidence="3 4">
    <name type="scientific">Byssothecium circinans</name>
    <dbReference type="NCBI Taxonomy" id="147558"/>
    <lineage>
        <taxon>Eukaryota</taxon>
        <taxon>Fungi</taxon>
        <taxon>Dikarya</taxon>
        <taxon>Ascomycota</taxon>
        <taxon>Pezizomycotina</taxon>
        <taxon>Dothideomycetes</taxon>
        <taxon>Pleosporomycetidae</taxon>
        <taxon>Pleosporales</taxon>
        <taxon>Massarineae</taxon>
        <taxon>Massarinaceae</taxon>
        <taxon>Byssothecium</taxon>
    </lineage>
</organism>
<proteinExistence type="predicted"/>
<evidence type="ECO:0000313" key="3">
    <source>
        <dbReference type="EMBL" id="KAF1958950.1"/>
    </source>
</evidence>